<feature type="transmembrane region" description="Helical" evidence="8">
    <location>
        <begin position="194"/>
        <end position="212"/>
    </location>
</feature>
<evidence type="ECO:0000256" key="7">
    <source>
        <dbReference type="ARBA" id="ARBA00023136"/>
    </source>
</evidence>
<dbReference type="GO" id="GO:0055074">
    <property type="term" value="P:calcium ion homeostasis"/>
    <property type="evidence" value="ECO:0007669"/>
    <property type="project" value="TreeGrafter"/>
</dbReference>
<feature type="transmembrane region" description="Helical" evidence="8">
    <location>
        <begin position="284"/>
        <end position="303"/>
    </location>
</feature>
<feature type="transmembrane region" description="Helical" evidence="8">
    <location>
        <begin position="486"/>
        <end position="505"/>
    </location>
</feature>
<keyword evidence="11" id="KW-1185">Reference proteome</keyword>
<keyword evidence="2 8" id="KW-0812">Transmembrane</keyword>
<dbReference type="InterPro" id="IPR042524">
    <property type="entry name" value="Presenilin_C"/>
</dbReference>
<evidence type="ECO:0000256" key="4">
    <source>
        <dbReference type="ARBA" id="ARBA00022976"/>
    </source>
</evidence>
<feature type="transmembrane region" description="Helical" evidence="8">
    <location>
        <begin position="246"/>
        <end position="263"/>
    </location>
</feature>
<evidence type="ECO:0000256" key="8">
    <source>
        <dbReference type="RuleBase" id="RU361148"/>
    </source>
</evidence>
<dbReference type="GO" id="GO:0000139">
    <property type="term" value="C:Golgi membrane"/>
    <property type="evidence" value="ECO:0007669"/>
    <property type="project" value="UniProtKB-SubCell"/>
</dbReference>
<dbReference type="GO" id="GO:0006509">
    <property type="term" value="P:membrane protein ectodomain proteolysis"/>
    <property type="evidence" value="ECO:0007669"/>
    <property type="project" value="TreeGrafter"/>
</dbReference>
<dbReference type="AlphaFoldDB" id="A0A8J2M8A9"/>
<dbReference type="Gene3D" id="1.10.472.100">
    <property type="entry name" value="Presenilin"/>
    <property type="match status" value="1"/>
</dbReference>
<comment type="subunit">
    <text evidence="8">Homodimer.</text>
</comment>
<dbReference type="SMART" id="SM00730">
    <property type="entry name" value="PSN"/>
    <property type="match status" value="1"/>
</dbReference>
<protein>
    <recommendedName>
        <fullName evidence="8">Presenilin</fullName>
        <ecNumber evidence="8">3.4.23.-</ecNumber>
    </recommendedName>
</protein>
<feature type="transmembrane region" description="Helical" evidence="8">
    <location>
        <begin position="224"/>
        <end position="240"/>
    </location>
</feature>
<dbReference type="FunFam" id="1.10.472.100:FF:000001">
    <property type="entry name" value="Presenilin"/>
    <property type="match status" value="1"/>
</dbReference>
<feature type="transmembrane region" description="Helical" evidence="8">
    <location>
        <begin position="83"/>
        <end position="104"/>
    </location>
</feature>
<dbReference type="EMBL" id="CAKAEH010001502">
    <property type="protein sequence ID" value="CAG9536932.1"/>
    <property type="molecule type" value="Genomic_DNA"/>
</dbReference>
<dbReference type="PANTHER" id="PTHR10202">
    <property type="entry name" value="PRESENILIN"/>
    <property type="match status" value="1"/>
</dbReference>
<feature type="compositionally biased region" description="Low complexity" evidence="9">
    <location>
        <begin position="323"/>
        <end position="341"/>
    </location>
</feature>
<dbReference type="Pfam" id="PF01080">
    <property type="entry name" value="Presenilin"/>
    <property type="match status" value="1"/>
</dbReference>
<keyword evidence="7 8" id="KW-0472">Membrane</keyword>
<gene>
    <name evidence="10" type="ORF">CJOHNSTONI_LOCUS6804</name>
</gene>
<comment type="domain">
    <text evidence="8">The PAL motif is required for normal active site conformation.</text>
</comment>
<dbReference type="EC" id="3.4.23.-" evidence="8"/>
<keyword evidence="8" id="KW-0645">Protease</keyword>
<dbReference type="PRINTS" id="PR01072">
    <property type="entry name" value="PRESENILIN"/>
</dbReference>
<dbReference type="GO" id="GO:0007219">
    <property type="term" value="P:Notch signaling pathway"/>
    <property type="evidence" value="ECO:0007669"/>
    <property type="project" value="UniProtKB-KW"/>
</dbReference>
<evidence type="ECO:0000256" key="9">
    <source>
        <dbReference type="SAM" id="MobiDB-lite"/>
    </source>
</evidence>
<dbReference type="GO" id="GO:0070765">
    <property type="term" value="C:gamma-secretase complex"/>
    <property type="evidence" value="ECO:0007669"/>
    <property type="project" value="TreeGrafter"/>
</dbReference>
<reference evidence="10" key="1">
    <citation type="submission" date="2021-09" db="EMBL/GenBank/DDBJ databases">
        <authorList>
            <consortium name="Pathogen Informatics"/>
        </authorList>
    </citation>
    <scope>NUCLEOTIDE SEQUENCE</scope>
</reference>
<dbReference type="GO" id="GO:0042500">
    <property type="term" value="F:aspartic endopeptidase activity, intramembrane cleaving"/>
    <property type="evidence" value="ECO:0007669"/>
    <property type="project" value="InterPro"/>
</dbReference>
<dbReference type="GO" id="GO:0005789">
    <property type="term" value="C:endoplasmic reticulum membrane"/>
    <property type="evidence" value="ECO:0007669"/>
    <property type="project" value="UniProtKB-SubCell"/>
</dbReference>
<dbReference type="Proteomes" id="UP000746747">
    <property type="component" value="Unassembled WGS sequence"/>
</dbReference>
<feature type="transmembrane region" description="Helical" evidence="8">
    <location>
        <begin position="132"/>
        <end position="153"/>
    </location>
</feature>
<evidence type="ECO:0000313" key="11">
    <source>
        <dbReference type="Proteomes" id="UP000746747"/>
    </source>
</evidence>
<organism evidence="10 11">
    <name type="scientific">Cercopithifilaria johnstoni</name>
    <dbReference type="NCBI Taxonomy" id="2874296"/>
    <lineage>
        <taxon>Eukaryota</taxon>
        <taxon>Metazoa</taxon>
        <taxon>Ecdysozoa</taxon>
        <taxon>Nematoda</taxon>
        <taxon>Chromadorea</taxon>
        <taxon>Rhabditida</taxon>
        <taxon>Spirurina</taxon>
        <taxon>Spiruromorpha</taxon>
        <taxon>Filarioidea</taxon>
        <taxon>Onchocercidae</taxon>
        <taxon>Cercopithifilaria</taxon>
    </lineage>
</organism>
<evidence type="ECO:0000313" key="10">
    <source>
        <dbReference type="EMBL" id="CAG9536932.1"/>
    </source>
</evidence>
<name>A0A8J2M8A9_9BILA</name>
<evidence type="ECO:0000256" key="1">
    <source>
        <dbReference type="ARBA" id="ARBA00008604"/>
    </source>
</evidence>
<feature type="compositionally biased region" description="Polar residues" evidence="9">
    <location>
        <begin position="8"/>
        <end position="25"/>
    </location>
</feature>
<keyword evidence="6 8" id="KW-0333">Golgi apparatus</keyword>
<feature type="transmembrane region" description="Helical" evidence="8">
    <location>
        <begin position="460"/>
        <end position="480"/>
    </location>
</feature>
<sequence>MGDVCEEISTQQSTSELGENQTTNKSKMRQKSEIQLNKRYSSRHSHIGKDTTRSEAVENATHEVGDIEEELEFKYGTQHVIHLFVPVSICMVFVIFTMNTVGYYTHKDGQYLIYTPFTKETDSTSEKLMMSFGNAFVILGLVITMTVLLIFLYKFRFYRVISAWLILSSLILLSLFTFMYLQEVFKSYNIPVDYILICIFVWNYGVMGMICIHWKGPLRMQQGYLIMMSALMALIFIKYLPEWTVWTVLAVISVWDLIAVLCPKGPLRILVETAQERNEPIFPALIYSSGLLYAYTLIGAAVMEQDTSRVPGDAQSDSGNPGSSTSSAESSLPSTAELLPTNGANEKGGFSQGKIIRRFAPTRAASGTDQGVANAGLNTEEQVNNNLRNVEKDRAAMSFNKTGESSRTRLIVDNAEADPGSPQNPRFLNEKGIKLGLGDFIFYSVLVGKASSYGDWNTTIACYVAILIGLCFTLILLAVFRKALPALPISIFCGLIFYFCTRGIITPFCTTLTLHHLIY</sequence>
<dbReference type="GO" id="GO:0034205">
    <property type="term" value="P:amyloid-beta formation"/>
    <property type="evidence" value="ECO:0007669"/>
    <property type="project" value="TreeGrafter"/>
</dbReference>
<accession>A0A8J2M8A9</accession>
<comment type="subcellular location">
    <subcellularLocation>
        <location evidence="8">Endoplasmic reticulum membrane</location>
        <topology evidence="8">Multi-pass membrane protein</topology>
    </subcellularLocation>
    <subcellularLocation>
        <location evidence="8">Golgi apparatus membrane</location>
        <topology evidence="8">Multi-pass membrane protein</topology>
    </subcellularLocation>
</comment>
<evidence type="ECO:0000256" key="3">
    <source>
        <dbReference type="ARBA" id="ARBA00022824"/>
    </source>
</evidence>
<feature type="region of interest" description="Disordered" evidence="9">
    <location>
        <begin position="1"/>
        <end position="35"/>
    </location>
</feature>
<dbReference type="InterPro" id="IPR006639">
    <property type="entry name" value="Preselin/SPP"/>
</dbReference>
<dbReference type="OrthoDB" id="20287at2759"/>
<keyword evidence="4 8" id="KW-0914">Notch signaling pathway</keyword>
<dbReference type="InterPro" id="IPR001108">
    <property type="entry name" value="Peptidase_A22A"/>
</dbReference>
<comment type="caution">
    <text evidence="10">The sequence shown here is derived from an EMBL/GenBank/DDBJ whole genome shotgun (WGS) entry which is preliminary data.</text>
</comment>
<dbReference type="GO" id="GO:0016485">
    <property type="term" value="P:protein processing"/>
    <property type="evidence" value="ECO:0007669"/>
    <property type="project" value="InterPro"/>
</dbReference>
<evidence type="ECO:0000256" key="6">
    <source>
        <dbReference type="ARBA" id="ARBA00023034"/>
    </source>
</evidence>
<evidence type="ECO:0000256" key="5">
    <source>
        <dbReference type="ARBA" id="ARBA00022989"/>
    </source>
</evidence>
<feature type="transmembrane region" description="Helical" evidence="8">
    <location>
        <begin position="160"/>
        <end position="182"/>
    </location>
</feature>
<dbReference type="PANTHER" id="PTHR10202:SF13">
    <property type="entry name" value="PRESENILIN HOMOLOG"/>
    <property type="match status" value="1"/>
</dbReference>
<keyword evidence="3 8" id="KW-0256">Endoplasmic reticulum</keyword>
<feature type="region of interest" description="Disordered" evidence="9">
    <location>
        <begin position="308"/>
        <end position="350"/>
    </location>
</feature>
<keyword evidence="8" id="KW-0378">Hydrolase</keyword>
<keyword evidence="5 8" id="KW-1133">Transmembrane helix</keyword>
<evidence type="ECO:0000256" key="2">
    <source>
        <dbReference type="ARBA" id="ARBA00022692"/>
    </source>
</evidence>
<comment type="similarity">
    <text evidence="1 8">Belongs to the peptidase A22A family.</text>
</comment>
<comment type="function">
    <text evidence="8">Probable subunit of the gamma-secretase complex, an endoprotease complex that catalyzes the intramembrane cleavage of integral membrane proteins such as Notch receptors.</text>
</comment>
<proteinExistence type="inferred from homology"/>